<feature type="region of interest" description="Disordered" evidence="1">
    <location>
        <begin position="342"/>
        <end position="362"/>
    </location>
</feature>
<dbReference type="Pfam" id="PF07486">
    <property type="entry name" value="Hydrolase_2"/>
    <property type="match status" value="1"/>
</dbReference>
<name>A0A7W6BGY5_9SPHN</name>
<keyword evidence="2" id="KW-0812">Transmembrane</keyword>
<evidence type="ECO:0000256" key="2">
    <source>
        <dbReference type="SAM" id="Phobius"/>
    </source>
</evidence>
<feature type="transmembrane region" description="Helical" evidence="2">
    <location>
        <begin position="20"/>
        <end position="41"/>
    </location>
</feature>
<keyword evidence="2" id="KW-1133">Transmembrane helix</keyword>
<gene>
    <name evidence="4" type="ORF">GGR43_000532</name>
</gene>
<protein>
    <recommendedName>
        <fullName evidence="3">Cell wall hydrolase SleB domain-containing protein</fullName>
    </recommendedName>
</protein>
<evidence type="ECO:0000256" key="1">
    <source>
        <dbReference type="SAM" id="MobiDB-lite"/>
    </source>
</evidence>
<dbReference type="AlphaFoldDB" id="A0A7W6BGY5"/>
<accession>A0A7W6BGY5</accession>
<feature type="domain" description="Cell wall hydrolase SleB" evidence="3">
    <location>
        <begin position="135"/>
        <end position="244"/>
    </location>
</feature>
<evidence type="ECO:0000313" key="5">
    <source>
        <dbReference type="Proteomes" id="UP000571950"/>
    </source>
</evidence>
<reference evidence="4 5" key="1">
    <citation type="submission" date="2020-08" db="EMBL/GenBank/DDBJ databases">
        <title>Genomic Encyclopedia of Type Strains, Phase IV (KMG-IV): sequencing the most valuable type-strain genomes for metagenomic binning, comparative biology and taxonomic classification.</title>
        <authorList>
            <person name="Goeker M."/>
        </authorList>
    </citation>
    <scope>NUCLEOTIDE SEQUENCE [LARGE SCALE GENOMIC DNA]</scope>
    <source>
        <strain evidence="4 5">DSM 26189</strain>
    </source>
</reference>
<keyword evidence="5" id="KW-1185">Reference proteome</keyword>
<dbReference type="Proteomes" id="UP000571950">
    <property type="component" value="Unassembled WGS sequence"/>
</dbReference>
<dbReference type="RefSeq" id="WP_246343298.1">
    <property type="nucleotide sequence ID" value="NZ_JACIDT010000002.1"/>
</dbReference>
<dbReference type="InterPro" id="IPR042047">
    <property type="entry name" value="SleB_dom1"/>
</dbReference>
<keyword evidence="2" id="KW-0472">Membrane</keyword>
<dbReference type="InterPro" id="IPR011105">
    <property type="entry name" value="Cell_wall_hydrolase_SleB"/>
</dbReference>
<proteinExistence type="predicted"/>
<organism evidence="4 5">
    <name type="scientific">Sphingobium jiangsuense</name>
    <dbReference type="NCBI Taxonomy" id="870476"/>
    <lineage>
        <taxon>Bacteria</taxon>
        <taxon>Pseudomonadati</taxon>
        <taxon>Pseudomonadota</taxon>
        <taxon>Alphaproteobacteria</taxon>
        <taxon>Sphingomonadales</taxon>
        <taxon>Sphingomonadaceae</taxon>
        <taxon>Sphingobium</taxon>
    </lineage>
</organism>
<sequence length="362" mass="37768">MILSYGYEGDRAAPRNRRAAKAAAVVIAMLLVVGGCLALALRDWSGFAGSDGRALSRFGFKAPIASAPPLVLPVSAPESLRNVSRTEAERINAAIPISAAANPAAASLYIPVGDGKSFLRALDCMTSAVYYEAASESDDGLRAVAQVVLNRVRHPAFPNSVCGVVFEGSQRRTGCQFSFTCDGSLARQPSAAGWARARRIAGEALAGRVFAPVGWSTHYHTDWVAPYWAPTLTKTAVVGAHIFYRWPGGWGQPRAFQQKYAGAETGDGLPLLPGQEAPAEALAALTETGAPSQERTVLPIDGRLPAGAVPLADMNKDAARPPAHPTAQVGANRWVISAAAPAHTAEAAAPPAASARPGQPHP</sequence>
<comment type="caution">
    <text evidence="4">The sequence shown here is derived from an EMBL/GenBank/DDBJ whole genome shotgun (WGS) entry which is preliminary data.</text>
</comment>
<dbReference type="Gene3D" id="1.10.10.2520">
    <property type="entry name" value="Cell wall hydrolase SleB, domain 1"/>
    <property type="match status" value="1"/>
</dbReference>
<evidence type="ECO:0000313" key="4">
    <source>
        <dbReference type="EMBL" id="MBB3924831.1"/>
    </source>
</evidence>
<dbReference type="EMBL" id="JACIDT010000002">
    <property type="protein sequence ID" value="MBB3924831.1"/>
    <property type="molecule type" value="Genomic_DNA"/>
</dbReference>
<dbReference type="GO" id="GO:0016787">
    <property type="term" value="F:hydrolase activity"/>
    <property type="evidence" value="ECO:0007669"/>
    <property type="project" value="InterPro"/>
</dbReference>
<evidence type="ECO:0000259" key="3">
    <source>
        <dbReference type="Pfam" id="PF07486"/>
    </source>
</evidence>